<keyword evidence="4" id="KW-1134">Transmembrane beta strand</keyword>
<evidence type="ECO:0000256" key="6">
    <source>
        <dbReference type="ARBA" id="ARBA00023136"/>
    </source>
</evidence>
<feature type="signal peptide" evidence="8">
    <location>
        <begin position="1"/>
        <end position="31"/>
    </location>
</feature>
<gene>
    <name evidence="9" type="ORF">AY601_3570</name>
</gene>
<evidence type="ECO:0000256" key="4">
    <source>
        <dbReference type="ARBA" id="ARBA00022452"/>
    </source>
</evidence>
<dbReference type="Gene3D" id="1.20.1600.10">
    <property type="entry name" value="Outer membrane efflux proteins (OEP)"/>
    <property type="match status" value="1"/>
</dbReference>
<evidence type="ECO:0000313" key="9">
    <source>
        <dbReference type="EMBL" id="AMQ00433.1"/>
    </source>
</evidence>
<evidence type="ECO:0000313" key="10">
    <source>
        <dbReference type="Proteomes" id="UP000071561"/>
    </source>
</evidence>
<dbReference type="InterPro" id="IPR003423">
    <property type="entry name" value="OMP_efflux"/>
</dbReference>
<dbReference type="SUPFAM" id="SSF56954">
    <property type="entry name" value="Outer membrane efflux proteins (OEP)"/>
    <property type="match status" value="1"/>
</dbReference>
<keyword evidence="5" id="KW-0812">Transmembrane</keyword>
<keyword evidence="3" id="KW-0813">Transport</keyword>
<dbReference type="Proteomes" id="UP000071561">
    <property type="component" value="Chromosome"/>
</dbReference>
<dbReference type="EMBL" id="CP014504">
    <property type="protein sequence ID" value="AMQ00433.1"/>
    <property type="molecule type" value="Genomic_DNA"/>
</dbReference>
<comment type="subcellular location">
    <subcellularLocation>
        <location evidence="1">Cell outer membrane</location>
    </subcellularLocation>
</comment>
<reference evidence="9 10" key="1">
    <citation type="submission" date="2016-03" db="EMBL/GenBank/DDBJ databases">
        <title>Complete genome sequence of Pedobacter cryoconitis PAMC 27485.</title>
        <authorList>
            <person name="Lee J."/>
            <person name="Kim O.-S."/>
        </authorList>
    </citation>
    <scope>NUCLEOTIDE SEQUENCE [LARGE SCALE GENOMIC DNA]</scope>
    <source>
        <strain evidence="9 10">PAMC 27485</strain>
    </source>
</reference>
<name>A0A127VGC8_9SPHI</name>
<dbReference type="PANTHER" id="PTHR30026:SF20">
    <property type="entry name" value="OUTER MEMBRANE PROTEIN TOLC"/>
    <property type="match status" value="1"/>
</dbReference>
<accession>A0A127VGC8</accession>
<comment type="similarity">
    <text evidence="2">Belongs to the outer membrane factor (OMF) (TC 1.B.17) family.</text>
</comment>
<dbReference type="GO" id="GO:0009279">
    <property type="term" value="C:cell outer membrane"/>
    <property type="evidence" value="ECO:0007669"/>
    <property type="project" value="UniProtKB-SubCell"/>
</dbReference>
<dbReference type="OrthoDB" id="9811587at2"/>
<dbReference type="InterPro" id="IPR051906">
    <property type="entry name" value="TolC-like"/>
</dbReference>
<dbReference type="Pfam" id="PF02321">
    <property type="entry name" value="OEP"/>
    <property type="match status" value="2"/>
</dbReference>
<evidence type="ECO:0000256" key="5">
    <source>
        <dbReference type="ARBA" id="ARBA00022692"/>
    </source>
</evidence>
<evidence type="ECO:0000256" key="8">
    <source>
        <dbReference type="SAM" id="SignalP"/>
    </source>
</evidence>
<keyword evidence="8" id="KW-0732">Signal</keyword>
<dbReference type="GO" id="GO:0015562">
    <property type="term" value="F:efflux transmembrane transporter activity"/>
    <property type="evidence" value="ECO:0007669"/>
    <property type="project" value="InterPro"/>
</dbReference>
<evidence type="ECO:0000256" key="2">
    <source>
        <dbReference type="ARBA" id="ARBA00007613"/>
    </source>
</evidence>
<sequence precursor="true">MKMFTKNMLSKLTFAVTFSLVTIGMSANLHAQETLTIQDAIDRMLENNLNIKQSSLNVSTAAVNLEQSKAALYPSLNGAINNTLNYGRSLNPATNQLITQNFYSGDGSLSAQVDVFAGFSKVNQIRQNKILLEAGNSNLDKIKNDLVLQVVTSYFQVVFNTDLLKASKEQLLVAQETQRREQSLLEAGNKTLADISQAKAQTATAELNVTNAQNQLTISYLTLSQLMEMRPDSQNYTVVKPTIKDIAEAQKIYDVNDVYNTSLSFFPDIKLAELNRRAAEKAVDVAKGSYYPKLAVGAGLGSRYSYTLGTKTVGFPADSHLNDQISNNFYQNVGFSLSIPIFNGYTVRSNVKRAKISYETSKISEQLAKNNLNKVIAQAVADLRAADSRYKSNENTFNAQKDAFNVIEQRYAVGLVNSLDYNTSRTNRNKAEVDFIQSKYDLLFKSKVIDYYLGKQITF</sequence>
<keyword evidence="10" id="KW-1185">Reference proteome</keyword>
<dbReference type="PANTHER" id="PTHR30026">
    <property type="entry name" value="OUTER MEMBRANE PROTEIN TOLC"/>
    <property type="match status" value="1"/>
</dbReference>
<dbReference type="KEGG" id="pcm:AY601_3570"/>
<evidence type="ECO:0000256" key="3">
    <source>
        <dbReference type="ARBA" id="ARBA00022448"/>
    </source>
</evidence>
<evidence type="ECO:0000256" key="7">
    <source>
        <dbReference type="ARBA" id="ARBA00023237"/>
    </source>
</evidence>
<dbReference type="AlphaFoldDB" id="A0A127VGC8"/>
<keyword evidence="6" id="KW-0472">Membrane</keyword>
<dbReference type="PATRIC" id="fig|188932.3.peg.3712"/>
<feature type="chain" id="PRO_5007280581" evidence="8">
    <location>
        <begin position="32"/>
        <end position="459"/>
    </location>
</feature>
<dbReference type="GO" id="GO:0015288">
    <property type="term" value="F:porin activity"/>
    <property type="evidence" value="ECO:0007669"/>
    <property type="project" value="TreeGrafter"/>
</dbReference>
<organism evidence="9 10">
    <name type="scientific">Pedobacter cryoconitis</name>
    <dbReference type="NCBI Taxonomy" id="188932"/>
    <lineage>
        <taxon>Bacteria</taxon>
        <taxon>Pseudomonadati</taxon>
        <taxon>Bacteroidota</taxon>
        <taxon>Sphingobacteriia</taxon>
        <taxon>Sphingobacteriales</taxon>
        <taxon>Sphingobacteriaceae</taxon>
        <taxon>Pedobacter</taxon>
    </lineage>
</organism>
<keyword evidence="7" id="KW-0998">Cell outer membrane</keyword>
<proteinExistence type="inferred from homology"/>
<protein>
    <submittedName>
        <fullName evidence="9">Transporter</fullName>
    </submittedName>
</protein>
<dbReference type="GO" id="GO:1990281">
    <property type="term" value="C:efflux pump complex"/>
    <property type="evidence" value="ECO:0007669"/>
    <property type="project" value="TreeGrafter"/>
</dbReference>
<evidence type="ECO:0000256" key="1">
    <source>
        <dbReference type="ARBA" id="ARBA00004442"/>
    </source>
</evidence>